<sequence length="59" mass="6765">MGKLREMLGRCPEDSPFSKGRKAAEEGRAAPPFPKPDSDWASRLYFRGYQSYNRQPDKS</sequence>
<evidence type="ECO:0000256" key="1">
    <source>
        <dbReference type="SAM" id="MobiDB-lite"/>
    </source>
</evidence>
<dbReference type="Proteomes" id="UP000387223">
    <property type="component" value="Unassembled WGS sequence"/>
</dbReference>
<gene>
    <name evidence="2" type="ORF">MSSD14B_28110</name>
</gene>
<organism evidence="2 3">
    <name type="scientific">Marinobacter salsuginis</name>
    <dbReference type="NCBI Taxonomy" id="418719"/>
    <lineage>
        <taxon>Bacteria</taxon>
        <taxon>Pseudomonadati</taxon>
        <taxon>Pseudomonadota</taxon>
        <taxon>Gammaproteobacteria</taxon>
        <taxon>Pseudomonadales</taxon>
        <taxon>Marinobacteraceae</taxon>
        <taxon>Marinobacter</taxon>
    </lineage>
</organism>
<proteinExistence type="predicted"/>
<evidence type="ECO:0000313" key="2">
    <source>
        <dbReference type="EMBL" id="GBO89143.1"/>
    </source>
</evidence>
<protein>
    <submittedName>
        <fullName evidence="2">Uncharacterized protein</fullName>
    </submittedName>
</protein>
<name>A0A5M3Q1T9_9GAMM</name>
<dbReference type="EMBL" id="BGZI01000020">
    <property type="protein sequence ID" value="GBO89143.1"/>
    <property type="molecule type" value="Genomic_DNA"/>
</dbReference>
<reference evidence="2 3" key="1">
    <citation type="journal article" date="2019" name="J. Gen. Appl. Microbiol.">
        <title>Aerobic degradation of cis-dichloroethene by the marine bacterium Marinobacter salsuginis strain 5N-3.</title>
        <authorList>
            <person name="Inoue Y."/>
            <person name="Fukunaga Y."/>
            <person name="Katsumata H."/>
            <person name="Ohji S."/>
            <person name="Hosoyama A."/>
            <person name="Mori K."/>
            <person name="Ando K."/>
        </authorList>
    </citation>
    <scope>NUCLEOTIDE SEQUENCE [LARGE SCALE GENOMIC DNA]</scope>
    <source>
        <strain evidence="2 3">NBRC 109114</strain>
    </source>
</reference>
<feature type="region of interest" description="Disordered" evidence="1">
    <location>
        <begin position="1"/>
        <end position="41"/>
    </location>
</feature>
<dbReference type="AlphaFoldDB" id="A0A5M3Q1T9"/>
<accession>A0A5M3Q1T9</accession>
<feature type="compositionally biased region" description="Basic and acidic residues" evidence="1">
    <location>
        <begin position="1"/>
        <end position="13"/>
    </location>
</feature>
<comment type="caution">
    <text evidence="2">The sequence shown here is derived from an EMBL/GenBank/DDBJ whole genome shotgun (WGS) entry which is preliminary data.</text>
</comment>
<evidence type="ECO:0000313" key="3">
    <source>
        <dbReference type="Proteomes" id="UP000387223"/>
    </source>
</evidence>